<dbReference type="GeneID" id="41717422"/>
<sequence length="99" mass="11564">MMNKFFVNNQLVITFDNSRIFVMDVSLVVDKIPEGEKVENLVYVEKEIELRDLTIKKLVYCKTKIGSYLCNVIGEIKENVKIEPNEIYLEVTNELSKFI</sequence>
<keyword evidence="3" id="KW-1185">Reference proteome</keyword>
<evidence type="ECO:0000313" key="4">
    <source>
        <dbReference type="Proteomes" id="UP000325030"/>
    </source>
</evidence>
<dbReference type="EMBL" id="AP018930">
    <property type="protein sequence ID" value="BBG26562.1"/>
    <property type="molecule type" value="Genomic_DNA"/>
</dbReference>
<proteinExistence type="predicted"/>
<accession>A0A510E255</accession>
<accession>A0A510DUG0</accession>
<dbReference type="RefSeq" id="WP_054845504.1">
    <property type="nucleotide sequence ID" value="NZ_AP018929.1"/>
</dbReference>
<dbReference type="KEGG" id="step:IC006_1102"/>
<dbReference type="Proteomes" id="UP000325030">
    <property type="component" value="Chromosome"/>
</dbReference>
<evidence type="ECO:0000313" key="2">
    <source>
        <dbReference type="EMBL" id="BBG26562.1"/>
    </source>
</evidence>
<evidence type="ECO:0000313" key="1">
    <source>
        <dbReference type="EMBL" id="BBG23807.1"/>
    </source>
</evidence>
<reference evidence="1 3" key="2">
    <citation type="journal article" date="2020" name="Int. J. Syst. Evol. Microbiol.">
        <title>Sulfuracidifex tepidarius gen. nov., sp. nov. and transfer of Sulfolobus metallicus Huber and Stetter 1992 to the genus Sulfuracidifex as Sulfuracidifex metallicus comb. nov.</title>
        <authorList>
            <person name="Itoh T."/>
            <person name="Miura T."/>
            <person name="Sakai H.D."/>
            <person name="Kato S."/>
            <person name="Ohkuma M."/>
            <person name="Takashina T."/>
        </authorList>
    </citation>
    <scope>NUCLEOTIDE SEQUENCE [LARGE SCALE GENOMIC DNA]</scope>
    <source>
        <strain evidence="1 3">IC-006</strain>
        <strain evidence="2">IC-007</strain>
    </source>
</reference>
<organism evidence="1 3">
    <name type="scientific">Sulfuracidifex tepidarius</name>
    <dbReference type="NCBI Taxonomy" id="1294262"/>
    <lineage>
        <taxon>Archaea</taxon>
        <taxon>Thermoproteota</taxon>
        <taxon>Thermoprotei</taxon>
        <taxon>Sulfolobales</taxon>
        <taxon>Sulfolobaceae</taxon>
        <taxon>Sulfuracidifex</taxon>
    </lineage>
</organism>
<dbReference type="AlphaFoldDB" id="A0A510DUG0"/>
<dbReference type="OrthoDB" id="44153at2157"/>
<reference evidence="4" key="1">
    <citation type="submission" date="2018-09" db="EMBL/GenBank/DDBJ databases">
        <title>Complete Genome Sequencing of Sulfolobus sp. JCM 16834.</title>
        <authorList>
            <person name="Kato S."/>
            <person name="Itoh T."/>
            <person name="Ohkuma M."/>
        </authorList>
    </citation>
    <scope>NUCLEOTIDE SEQUENCE [LARGE SCALE GENOMIC DNA]</scope>
    <source>
        <strain evidence="4">IC-007</strain>
    </source>
</reference>
<evidence type="ECO:0000313" key="3">
    <source>
        <dbReference type="Proteomes" id="UP000322983"/>
    </source>
</evidence>
<dbReference type="EMBL" id="AP018929">
    <property type="protein sequence ID" value="BBG23807.1"/>
    <property type="molecule type" value="Genomic_DNA"/>
</dbReference>
<name>A0A510DUG0_9CREN</name>
<dbReference type="Proteomes" id="UP000322983">
    <property type="component" value="Chromosome"/>
</dbReference>
<dbReference type="STRING" id="1294262.GCA_001316085_01046"/>
<gene>
    <name evidence="1" type="ORF">IC006_1102</name>
    <name evidence="2" type="ORF">IC007_1077</name>
</gene>
<protein>
    <submittedName>
        <fullName evidence="1">Uncharacterized protein</fullName>
    </submittedName>
</protein>